<evidence type="ECO:0000313" key="2">
    <source>
        <dbReference type="EMBL" id="CAE6913025.1"/>
    </source>
</evidence>
<dbReference type="EMBL" id="CAJNDS010000003">
    <property type="protein sequence ID" value="CAE6913025.1"/>
    <property type="molecule type" value="Genomic_DNA"/>
</dbReference>
<dbReference type="AlphaFoldDB" id="A0A812GCF9"/>
<proteinExistence type="predicted"/>
<organism evidence="2 3">
    <name type="scientific">Symbiodinium natans</name>
    <dbReference type="NCBI Taxonomy" id="878477"/>
    <lineage>
        <taxon>Eukaryota</taxon>
        <taxon>Sar</taxon>
        <taxon>Alveolata</taxon>
        <taxon>Dinophyceae</taxon>
        <taxon>Suessiales</taxon>
        <taxon>Symbiodiniaceae</taxon>
        <taxon>Symbiodinium</taxon>
    </lineage>
</organism>
<comment type="caution">
    <text evidence="2">The sequence shown here is derived from an EMBL/GenBank/DDBJ whole genome shotgun (WGS) entry which is preliminary data.</text>
</comment>
<reference evidence="2" key="1">
    <citation type="submission" date="2021-02" db="EMBL/GenBank/DDBJ databases">
        <authorList>
            <person name="Dougan E. K."/>
            <person name="Rhodes N."/>
            <person name="Thang M."/>
            <person name="Chan C."/>
        </authorList>
    </citation>
    <scope>NUCLEOTIDE SEQUENCE</scope>
</reference>
<name>A0A812GCF9_9DINO</name>
<sequence length="129" mass="14720">MCLWAPWVYMGDMEADSMSELLALDAEAFCAALSQNWDTQQAASVYAQRFLMVMEKKQSLSDVFVDDDHELDSEESVVEQPLVDLSHLTFLPATCKRFFLRLLVRKRPSGRQVSPEGRNSQHTRGNADY</sequence>
<dbReference type="OrthoDB" id="407994at2759"/>
<evidence type="ECO:0000313" key="3">
    <source>
        <dbReference type="Proteomes" id="UP000604046"/>
    </source>
</evidence>
<keyword evidence="3" id="KW-1185">Reference proteome</keyword>
<dbReference type="Proteomes" id="UP000604046">
    <property type="component" value="Unassembled WGS sequence"/>
</dbReference>
<feature type="compositionally biased region" description="Polar residues" evidence="1">
    <location>
        <begin position="117"/>
        <end position="129"/>
    </location>
</feature>
<gene>
    <name evidence="2" type="primary">Cnga4</name>
    <name evidence="2" type="ORF">SNAT2548_LOCUS169</name>
</gene>
<feature type="region of interest" description="Disordered" evidence="1">
    <location>
        <begin position="110"/>
        <end position="129"/>
    </location>
</feature>
<protein>
    <submittedName>
        <fullName evidence="2">Cnga4 protein</fullName>
    </submittedName>
</protein>
<accession>A0A812GCF9</accession>
<evidence type="ECO:0000256" key="1">
    <source>
        <dbReference type="SAM" id="MobiDB-lite"/>
    </source>
</evidence>